<evidence type="ECO:0000313" key="1">
    <source>
        <dbReference type="EMBL" id="MDG3003536.1"/>
    </source>
</evidence>
<dbReference type="SUPFAM" id="SSF101478">
    <property type="entry name" value="ADP-ribosylglycohydrolase"/>
    <property type="match status" value="1"/>
</dbReference>
<evidence type="ECO:0000313" key="2">
    <source>
        <dbReference type="Proteomes" id="UP001216907"/>
    </source>
</evidence>
<name>A0ABT6F7R6_9BACT</name>
<sequence>MVKQKMNAGQGPAEGGVTASGKCRRVFLGLKTADSSKVRLMRDDRRDRLAATLLGTALGDALGLPCEGLSPRTIARRFGPIDRFRLLGRTGYVSDDTEQSALVAQSLAQHPDDVVACVRAFRRALFGWFCRLPWGIGKATILSCLRIGAGISPSGVRSAGNGAAMRSAIVGVFFRDQPERRRRFARALAEVTHRDSRAIDGSLYVAEVASVCAVSDENAPTPALLREARIVIQDEQLGRAIDEALAMADAGRTTDQAAQACGTSGFVVATAAFATFCFARHGDDPLKAVSEVVAAGGDTDSIAAIAGAWAGARSGLHRLPAALLDRIHDRPFGPSHLRKLAACLDDRARRRPHPVPGYS</sequence>
<dbReference type="PANTHER" id="PTHR16222:SF12">
    <property type="entry name" value="ADP-RIBOSYLGLYCOHYDROLASE-RELATED"/>
    <property type="match status" value="1"/>
</dbReference>
<gene>
    <name evidence="1" type="ORF">PZE19_07140</name>
</gene>
<dbReference type="EMBL" id="JARRAG010000001">
    <property type="protein sequence ID" value="MDG3003536.1"/>
    <property type="molecule type" value="Genomic_DNA"/>
</dbReference>
<reference evidence="1 2" key="1">
    <citation type="submission" date="2023-03" db="EMBL/GenBank/DDBJ databases">
        <title>Paludisphaera mucosa sp. nov. a novel planctomycete from northern fen.</title>
        <authorList>
            <person name="Ivanova A."/>
        </authorList>
    </citation>
    <scope>NUCLEOTIDE SEQUENCE [LARGE SCALE GENOMIC DNA]</scope>
    <source>
        <strain evidence="1 2">Pla2</strain>
    </source>
</reference>
<organism evidence="1 2">
    <name type="scientific">Paludisphaera mucosa</name>
    <dbReference type="NCBI Taxonomy" id="3030827"/>
    <lineage>
        <taxon>Bacteria</taxon>
        <taxon>Pseudomonadati</taxon>
        <taxon>Planctomycetota</taxon>
        <taxon>Planctomycetia</taxon>
        <taxon>Isosphaerales</taxon>
        <taxon>Isosphaeraceae</taxon>
        <taxon>Paludisphaera</taxon>
    </lineage>
</organism>
<dbReference type="InterPro" id="IPR005502">
    <property type="entry name" value="Ribosyl_crysJ1"/>
</dbReference>
<dbReference type="InterPro" id="IPR036705">
    <property type="entry name" value="Ribosyl_crysJ1_sf"/>
</dbReference>
<protein>
    <submittedName>
        <fullName evidence="1">ADP-ribosylglycohydrolase family protein</fullName>
    </submittedName>
</protein>
<dbReference type="InterPro" id="IPR050792">
    <property type="entry name" value="ADP-ribosylglycohydrolase"/>
</dbReference>
<comment type="caution">
    <text evidence="1">The sequence shown here is derived from an EMBL/GenBank/DDBJ whole genome shotgun (WGS) entry which is preliminary data.</text>
</comment>
<dbReference type="Proteomes" id="UP001216907">
    <property type="component" value="Unassembled WGS sequence"/>
</dbReference>
<dbReference type="PANTHER" id="PTHR16222">
    <property type="entry name" value="ADP-RIBOSYLGLYCOHYDROLASE"/>
    <property type="match status" value="1"/>
</dbReference>
<dbReference type="RefSeq" id="WP_277859886.1">
    <property type="nucleotide sequence ID" value="NZ_JARRAG010000001.1"/>
</dbReference>
<accession>A0ABT6F7R6</accession>
<dbReference type="Pfam" id="PF03747">
    <property type="entry name" value="ADP_ribosyl_GH"/>
    <property type="match status" value="1"/>
</dbReference>
<keyword evidence="2" id="KW-1185">Reference proteome</keyword>
<dbReference type="Gene3D" id="1.10.4080.10">
    <property type="entry name" value="ADP-ribosylation/Crystallin J1"/>
    <property type="match status" value="1"/>
</dbReference>
<proteinExistence type="predicted"/>